<sequence length="52" mass="5580">MRERPLRRVRETATSKTGEVRCALLAGCDGGGSIVRESLGFSWEGLRAVGST</sequence>
<dbReference type="InterPro" id="IPR036188">
    <property type="entry name" value="FAD/NAD-bd_sf"/>
</dbReference>
<dbReference type="Proteomes" id="UP000295727">
    <property type="component" value="Chromosome 3"/>
</dbReference>
<evidence type="ECO:0000259" key="1">
    <source>
        <dbReference type="Pfam" id="PF01494"/>
    </source>
</evidence>
<dbReference type="Gene3D" id="3.50.50.60">
    <property type="entry name" value="FAD/NAD(P)-binding domain"/>
    <property type="match status" value="1"/>
</dbReference>
<protein>
    <recommendedName>
        <fullName evidence="1">FAD-binding domain-containing protein</fullName>
    </recommendedName>
</protein>
<feature type="domain" description="FAD-binding" evidence="1">
    <location>
        <begin position="8"/>
        <end position="49"/>
    </location>
</feature>
<dbReference type="AlphaFoldDB" id="A0A4P7D6S0"/>
<dbReference type="OrthoDB" id="3443359at2"/>
<reference evidence="2 3" key="1">
    <citation type="submission" date="2019-03" db="EMBL/GenBank/DDBJ databases">
        <title>Paraburkholderia sp. 7MH5, isolated from subtropical forest soil.</title>
        <authorList>
            <person name="Gao Z.-H."/>
            <person name="Qiu L.-H."/>
        </authorList>
    </citation>
    <scope>NUCLEOTIDE SEQUENCE [LARGE SCALE GENOMIC DNA]</scope>
    <source>
        <strain evidence="2 3">7MH5</strain>
    </source>
</reference>
<proteinExistence type="predicted"/>
<evidence type="ECO:0000313" key="3">
    <source>
        <dbReference type="Proteomes" id="UP000295727"/>
    </source>
</evidence>
<gene>
    <name evidence="2" type="ORF">E1956_30935</name>
</gene>
<name>A0A4P7D6S0_9BURK</name>
<keyword evidence="3" id="KW-1185">Reference proteome</keyword>
<dbReference type="KEGG" id="ppai:E1956_30935"/>
<dbReference type="GO" id="GO:0071949">
    <property type="term" value="F:FAD binding"/>
    <property type="evidence" value="ECO:0007669"/>
    <property type="project" value="InterPro"/>
</dbReference>
<dbReference type="InterPro" id="IPR002938">
    <property type="entry name" value="FAD-bd"/>
</dbReference>
<dbReference type="Pfam" id="PF01494">
    <property type="entry name" value="FAD_binding_3"/>
    <property type="match status" value="1"/>
</dbReference>
<organism evidence="2 3">
    <name type="scientific">Paraburkholderia pallida</name>
    <dbReference type="NCBI Taxonomy" id="2547399"/>
    <lineage>
        <taxon>Bacteria</taxon>
        <taxon>Pseudomonadati</taxon>
        <taxon>Pseudomonadota</taxon>
        <taxon>Betaproteobacteria</taxon>
        <taxon>Burkholderiales</taxon>
        <taxon>Burkholderiaceae</taxon>
        <taxon>Paraburkholderia</taxon>
    </lineage>
</organism>
<evidence type="ECO:0000313" key="2">
    <source>
        <dbReference type="EMBL" id="QBR02384.1"/>
    </source>
</evidence>
<accession>A0A4P7D6S0</accession>
<dbReference type="EMBL" id="CP038150">
    <property type="protein sequence ID" value="QBR02384.1"/>
    <property type="molecule type" value="Genomic_DNA"/>
</dbReference>